<reference evidence="3" key="1">
    <citation type="journal article" date="2016" name="Nature">
        <title>Genome evolution in the allotetraploid frog Xenopus laevis.</title>
        <authorList>
            <person name="Session A.M."/>
            <person name="Uno Y."/>
            <person name="Kwon T."/>
            <person name="Chapman J.A."/>
            <person name="Toyoda A."/>
            <person name="Takahashi S."/>
            <person name="Fukui A."/>
            <person name="Hikosaka A."/>
            <person name="Suzuki A."/>
            <person name="Kondo M."/>
            <person name="van Heeringen S.J."/>
            <person name="Quigley I."/>
            <person name="Heinz S."/>
            <person name="Ogino H."/>
            <person name="Ochi H."/>
            <person name="Hellsten U."/>
            <person name="Lyons J.B."/>
            <person name="Simakov O."/>
            <person name="Putnam N."/>
            <person name="Stites J."/>
            <person name="Kuroki Y."/>
            <person name="Tanaka T."/>
            <person name="Michiue T."/>
            <person name="Watanabe M."/>
            <person name="Bogdanovic O."/>
            <person name="Lister R."/>
            <person name="Georgiou G."/>
            <person name="Paranjpe S.S."/>
            <person name="van Kruijsbergen I."/>
            <person name="Shu S."/>
            <person name="Carlson J."/>
            <person name="Kinoshita T."/>
            <person name="Ohta Y."/>
            <person name="Mawaribuchi S."/>
            <person name="Jenkins J."/>
            <person name="Grimwood J."/>
            <person name="Schmutz J."/>
            <person name="Mitros T."/>
            <person name="Mozaffari S.V."/>
            <person name="Suzuki Y."/>
            <person name="Haramoto Y."/>
            <person name="Yamamoto T.S."/>
            <person name="Takagi C."/>
            <person name="Heald R."/>
            <person name="Miller K."/>
            <person name="Haudenschild C."/>
            <person name="Kitzman J."/>
            <person name="Nakayama T."/>
            <person name="Izutsu Y."/>
            <person name="Robert J."/>
            <person name="Fortriede J."/>
            <person name="Burns K."/>
            <person name="Lotay V."/>
            <person name="Karimi K."/>
            <person name="Yasuoka Y."/>
            <person name="Dichmann D.S."/>
            <person name="Flajnik M.F."/>
            <person name="Houston D.W."/>
            <person name="Shendure J."/>
            <person name="DuPasquier L."/>
            <person name="Vize P.D."/>
            <person name="Zorn A.M."/>
            <person name="Ito M."/>
            <person name="Marcotte E.M."/>
            <person name="Wallingford J.B."/>
            <person name="Ito Y."/>
            <person name="Asashima M."/>
            <person name="Ueno N."/>
            <person name="Matsuda Y."/>
            <person name="Veenstra G.J."/>
            <person name="Fujiyama A."/>
            <person name="Harland R.M."/>
            <person name="Taira M."/>
            <person name="Rokhsar D.S."/>
        </authorList>
    </citation>
    <scope>NUCLEOTIDE SEQUENCE [LARGE SCALE GENOMIC DNA]</scope>
    <source>
        <strain evidence="3">J</strain>
    </source>
</reference>
<evidence type="ECO:0000256" key="1">
    <source>
        <dbReference type="SAM" id="MobiDB-lite"/>
    </source>
</evidence>
<evidence type="ECO:0000313" key="3">
    <source>
        <dbReference type="Proteomes" id="UP000694892"/>
    </source>
</evidence>
<sequence length="157" mass="17152">FYPALFLTLPDLVPAPILLLKHPDLVVHPVPDSADLRLLCPDLHQLRPVRLCTRSTLSDTTPSNEGEGTGVTNDSGPTGARYINPALRILGILHNMKSHICSQTIVRGAPHADHSERDSCVEGDQRVGERERENKSESTDSFAYVPLCTLSGNAQYS</sequence>
<gene>
    <name evidence="2" type="ORF">XELAEV_18017098mg</name>
</gene>
<feature type="region of interest" description="Disordered" evidence="1">
    <location>
        <begin position="56"/>
        <end position="78"/>
    </location>
</feature>
<accession>A0A974DCJ3</accession>
<organism evidence="2 3">
    <name type="scientific">Xenopus laevis</name>
    <name type="common">African clawed frog</name>
    <dbReference type="NCBI Taxonomy" id="8355"/>
    <lineage>
        <taxon>Eukaryota</taxon>
        <taxon>Metazoa</taxon>
        <taxon>Chordata</taxon>
        <taxon>Craniata</taxon>
        <taxon>Vertebrata</taxon>
        <taxon>Euteleostomi</taxon>
        <taxon>Amphibia</taxon>
        <taxon>Batrachia</taxon>
        <taxon>Anura</taxon>
        <taxon>Pipoidea</taxon>
        <taxon>Pipidae</taxon>
        <taxon>Xenopodinae</taxon>
        <taxon>Xenopus</taxon>
        <taxon>Xenopus</taxon>
    </lineage>
</organism>
<feature type="compositionally biased region" description="Basic and acidic residues" evidence="1">
    <location>
        <begin position="112"/>
        <end position="138"/>
    </location>
</feature>
<dbReference type="Proteomes" id="UP000694892">
    <property type="component" value="Chromosome 3L"/>
</dbReference>
<proteinExistence type="predicted"/>
<evidence type="ECO:0000313" key="2">
    <source>
        <dbReference type="EMBL" id="OCT88466.1"/>
    </source>
</evidence>
<feature type="compositionally biased region" description="Polar residues" evidence="1">
    <location>
        <begin position="56"/>
        <end position="76"/>
    </location>
</feature>
<name>A0A974DCJ3_XENLA</name>
<feature type="non-terminal residue" evidence="2">
    <location>
        <position position="1"/>
    </location>
</feature>
<protein>
    <submittedName>
        <fullName evidence="2">Uncharacterized protein</fullName>
    </submittedName>
</protein>
<dbReference type="AlphaFoldDB" id="A0A974DCJ3"/>
<dbReference type="EMBL" id="CM004470">
    <property type="protein sequence ID" value="OCT88466.1"/>
    <property type="molecule type" value="Genomic_DNA"/>
</dbReference>
<feature type="region of interest" description="Disordered" evidence="1">
    <location>
        <begin position="112"/>
        <end position="139"/>
    </location>
</feature>